<accession>A0ACB7YRR5</accession>
<keyword evidence="2" id="KW-1185">Reference proteome</keyword>
<evidence type="ECO:0000313" key="1">
    <source>
        <dbReference type="EMBL" id="KAH7855504.1"/>
    </source>
</evidence>
<organism evidence="1 2">
    <name type="scientific">Vaccinium darrowii</name>
    <dbReference type="NCBI Taxonomy" id="229202"/>
    <lineage>
        <taxon>Eukaryota</taxon>
        <taxon>Viridiplantae</taxon>
        <taxon>Streptophyta</taxon>
        <taxon>Embryophyta</taxon>
        <taxon>Tracheophyta</taxon>
        <taxon>Spermatophyta</taxon>
        <taxon>Magnoliopsida</taxon>
        <taxon>eudicotyledons</taxon>
        <taxon>Gunneridae</taxon>
        <taxon>Pentapetalae</taxon>
        <taxon>asterids</taxon>
        <taxon>Ericales</taxon>
        <taxon>Ericaceae</taxon>
        <taxon>Vaccinioideae</taxon>
        <taxon>Vaccinieae</taxon>
        <taxon>Vaccinium</taxon>
    </lineage>
</organism>
<proteinExistence type="predicted"/>
<dbReference type="EMBL" id="CM037161">
    <property type="protein sequence ID" value="KAH7855504.1"/>
    <property type="molecule type" value="Genomic_DNA"/>
</dbReference>
<protein>
    <submittedName>
        <fullName evidence="1">Uncharacterized protein</fullName>
    </submittedName>
</protein>
<reference evidence="1 2" key="1">
    <citation type="journal article" date="2021" name="Hortic Res">
        <title>High-quality reference genome and annotation aids understanding of berry development for evergreen blueberry (Vaccinium darrowii).</title>
        <authorList>
            <person name="Yu J."/>
            <person name="Hulse-Kemp A.M."/>
            <person name="Babiker E."/>
            <person name="Staton M."/>
        </authorList>
    </citation>
    <scope>NUCLEOTIDE SEQUENCE [LARGE SCALE GENOMIC DNA]</scope>
    <source>
        <strain evidence="2">cv. NJ 8807/NJ 8810</strain>
        <tissue evidence="1">Young leaf</tissue>
    </source>
</reference>
<sequence length="255" mass="29292">MEFMFEAIDKPLPPPPPSAVSYFSDKPFRGPYAACSVPDFGRTAELFRNPSNGREAIQREIEKEKIRNEMIAAEIMRRRFQLEREMMMLEREMLAVRRPEGFSFISASEFGTSISVMNRCESRLTEERLAMSLEEKLGYRNRYWIEEFETVPLHRCAEPRISDSEIEPSLEQGEPGENLSGVKRKALTLMETGASELHSVDLKKKRKEWSCAICQVRTTSEQGLNDHFQGKKHKKAASGGKHYAIGFYPKRGHPI</sequence>
<gene>
    <name evidence="1" type="ORF">Vadar_025630</name>
</gene>
<dbReference type="Proteomes" id="UP000828048">
    <property type="component" value="Chromosome 11"/>
</dbReference>
<evidence type="ECO:0000313" key="2">
    <source>
        <dbReference type="Proteomes" id="UP000828048"/>
    </source>
</evidence>
<comment type="caution">
    <text evidence="1">The sequence shown here is derived from an EMBL/GenBank/DDBJ whole genome shotgun (WGS) entry which is preliminary data.</text>
</comment>
<name>A0ACB7YRR5_9ERIC</name>